<evidence type="ECO:0000256" key="1">
    <source>
        <dbReference type="ARBA" id="ARBA00023015"/>
    </source>
</evidence>
<organism evidence="6 7">
    <name type="scientific">Goodfellowiella coeruleoviolacea</name>
    <dbReference type="NCBI Taxonomy" id="334858"/>
    <lineage>
        <taxon>Bacteria</taxon>
        <taxon>Bacillati</taxon>
        <taxon>Actinomycetota</taxon>
        <taxon>Actinomycetes</taxon>
        <taxon>Pseudonocardiales</taxon>
        <taxon>Pseudonocardiaceae</taxon>
        <taxon>Goodfellowiella</taxon>
    </lineage>
</organism>
<dbReference type="InterPro" id="IPR041347">
    <property type="entry name" value="MftR_C"/>
</dbReference>
<dbReference type="PRINTS" id="PR00455">
    <property type="entry name" value="HTHTETR"/>
</dbReference>
<protein>
    <submittedName>
        <fullName evidence="6">Transcriptional regulator, TetR family</fullName>
    </submittedName>
</protein>
<dbReference type="Gene3D" id="1.10.357.10">
    <property type="entry name" value="Tetracycline Repressor, domain 2"/>
    <property type="match status" value="1"/>
</dbReference>
<dbReference type="PANTHER" id="PTHR30055:SF234">
    <property type="entry name" value="HTH-TYPE TRANSCRIPTIONAL REGULATOR BETI"/>
    <property type="match status" value="1"/>
</dbReference>
<evidence type="ECO:0000256" key="3">
    <source>
        <dbReference type="ARBA" id="ARBA00023163"/>
    </source>
</evidence>
<accession>A0AAE3GGT6</accession>
<keyword evidence="2 4" id="KW-0238">DNA-binding</keyword>
<reference evidence="6" key="1">
    <citation type="submission" date="2022-06" db="EMBL/GenBank/DDBJ databases">
        <title>Genomic Encyclopedia of Archaeal and Bacterial Type Strains, Phase II (KMG-II): from individual species to whole genera.</title>
        <authorList>
            <person name="Goeker M."/>
        </authorList>
    </citation>
    <scope>NUCLEOTIDE SEQUENCE</scope>
    <source>
        <strain evidence="6">DSM 43935</strain>
    </source>
</reference>
<sequence length="213" mass="23547">METQGLRERKKHRTRRALFEAAVRLFQEKGYEQTTVAEIAAAADVSTKTLFNYFPAKEDILFAYRQPRIDEALRVIAERGQDEDVISVLIRATGQLFDSLADDGADPHDPNRDLVLGRARVELTLGVPELRARALQLIFDTQQQLTTALSKSYPDLDHLTVASVVGALIGAMQAAALVSMERGDSLEQIQAMARQAVHVVLHGARTTLRQGLA</sequence>
<gene>
    <name evidence="6" type="ORF">LX83_004860</name>
</gene>
<comment type="caution">
    <text evidence="6">The sequence shown here is derived from an EMBL/GenBank/DDBJ whole genome shotgun (WGS) entry which is preliminary data.</text>
</comment>
<evidence type="ECO:0000256" key="2">
    <source>
        <dbReference type="ARBA" id="ARBA00023125"/>
    </source>
</evidence>
<dbReference type="PROSITE" id="PS50977">
    <property type="entry name" value="HTH_TETR_2"/>
    <property type="match status" value="1"/>
</dbReference>
<feature type="DNA-binding region" description="H-T-H motif" evidence="4">
    <location>
        <begin position="35"/>
        <end position="54"/>
    </location>
</feature>
<evidence type="ECO:0000259" key="5">
    <source>
        <dbReference type="PROSITE" id="PS50977"/>
    </source>
</evidence>
<dbReference type="InterPro" id="IPR050109">
    <property type="entry name" value="HTH-type_TetR-like_transc_reg"/>
</dbReference>
<dbReference type="GO" id="GO:0003700">
    <property type="term" value="F:DNA-binding transcription factor activity"/>
    <property type="evidence" value="ECO:0007669"/>
    <property type="project" value="TreeGrafter"/>
</dbReference>
<evidence type="ECO:0000313" key="7">
    <source>
        <dbReference type="Proteomes" id="UP001206128"/>
    </source>
</evidence>
<keyword evidence="1" id="KW-0805">Transcription regulation</keyword>
<feature type="domain" description="HTH tetR-type" evidence="5">
    <location>
        <begin position="12"/>
        <end position="72"/>
    </location>
</feature>
<dbReference type="PANTHER" id="PTHR30055">
    <property type="entry name" value="HTH-TYPE TRANSCRIPTIONAL REGULATOR RUTR"/>
    <property type="match status" value="1"/>
</dbReference>
<dbReference type="AlphaFoldDB" id="A0AAE3GGT6"/>
<dbReference type="InterPro" id="IPR001647">
    <property type="entry name" value="HTH_TetR"/>
</dbReference>
<evidence type="ECO:0000256" key="4">
    <source>
        <dbReference type="PROSITE-ProRule" id="PRU00335"/>
    </source>
</evidence>
<keyword evidence="7" id="KW-1185">Reference proteome</keyword>
<dbReference type="EMBL" id="JAMTCK010000012">
    <property type="protein sequence ID" value="MCP2167986.1"/>
    <property type="molecule type" value="Genomic_DNA"/>
</dbReference>
<dbReference type="Pfam" id="PF00440">
    <property type="entry name" value="TetR_N"/>
    <property type="match status" value="1"/>
</dbReference>
<name>A0AAE3GGT6_9PSEU</name>
<dbReference type="GO" id="GO:0000976">
    <property type="term" value="F:transcription cis-regulatory region binding"/>
    <property type="evidence" value="ECO:0007669"/>
    <property type="project" value="TreeGrafter"/>
</dbReference>
<keyword evidence="3" id="KW-0804">Transcription</keyword>
<dbReference type="SUPFAM" id="SSF46689">
    <property type="entry name" value="Homeodomain-like"/>
    <property type="match status" value="1"/>
</dbReference>
<proteinExistence type="predicted"/>
<dbReference type="RefSeq" id="WP_253775406.1">
    <property type="nucleotide sequence ID" value="NZ_JAMTCK010000012.1"/>
</dbReference>
<dbReference type="Pfam" id="PF17754">
    <property type="entry name" value="TetR_C_14"/>
    <property type="match status" value="1"/>
</dbReference>
<dbReference type="InterPro" id="IPR009057">
    <property type="entry name" value="Homeodomain-like_sf"/>
</dbReference>
<dbReference type="Proteomes" id="UP001206128">
    <property type="component" value="Unassembled WGS sequence"/>
</dbReference>
<dbReference type="Gene3D" id="1.10.10.60">
    <property type="entry name" value="Homeodomain-like"/>
    <property type="match status" value="1"/>
</dbReference>
<evidence type="ECO:0000313" key="6">
    <source>
        <dbReference type="EMBL" id="MCP2167986.1"/>
    </source>
</evidence>